<keyword evidence="8" id="KW-1185">Reference proteome</keyword>
<keyword evidence="2 7" id="KW-0575">Peroxidase</keyword>
<evidence type="ECO:0000256" key="2">
    <source>
        <dbReference type="PIRNR" id="PIRNR000296"/>
    </source>
</evidence>
<keyword evidence="2 7" id="KW-0560">Oxidoreductase</keyword>
<sequence>MKSLFIRHAHASTTRKMLSGAVLLLLASPVIAADQTTPEKNVNEKIVDTMTVLAKGPYTGFRANHAKGIVVTGTFTPSAAAPTLSKAAHFQSAVPVTVRFSDPTGVPTLPDASPNASPHGIAIRFQLPDGGITDIVSISFNGFPVANPEDFLALLTAVSSTKPDSPKPTPVEQFLATHPAAKRFVIAPKPAPVSFGTLSFYGVNAFKFTNAKGESQYARYRIEPLAGNQSLNEEQLAKAAPNYLMDELPTRLEKAPVTFRISAQLAAPGDVTDDGTVIWPDNRPQIELGVLSLTTMAADSLAIQKTLAFNPLLLVDGIAPSADPILLARPLAYSVSVRRRLSGN</sequence>
<feature type="active site" evidence="3">
    <location>
        <position position="65"/>
    </location>
</feature>
<feature type="chain" id="PRO_5032665421" description="Catalase-related peroxidase" evidence="5">
    <location>
        <begin position="33"/>
        <end position="344"/>
    </location>
</feature>
<dbReference type="EMBL" id="JACHHQ010000005">
    <property type="protein sequence ID" value="MBB5200589.1"/>
    <property type="molecule type" value="Genomic_DNA"/>
</dbReference>
<comment type="function">
    <text evidence="2">Has an organic peroxide-dependent peroxidase activity.</text>
</comment>
<dbReference type="RefSeq" id="WP_245182355.1">
    <property type="nucleotide sequence ID" value="NZ_JAAOZT010000007.1"/>
</dbReference>
<dbReference type="InterPro" id="IPR018028">
    <property type="entry name" value="Catalase"/>
</dbReference>
<evidence type="ECO:0000259" key="6">
    <source>
        <dbReference type="SMART" id="SM01060"/>
    </source>
</evidence>
<keyword evidence="2 4" id="KW-0479">Metal-binding</keyword>
<dbReference type="GO" id="GO:0020037">
    <property type="term" value="F:heme binding"/>
    <property type="evidence" value="ECO:0007669"/>
    <property type="project" value="InterPro"/>
</dbReference>
<dbReference type="PANTHER" id="PTHR11465:SF62">
    <property type="entry name" value="CATALASE T"/>
    <property type="match status" value="1"/>
</dbReference>
<dbReference type="Proteomes" id="UP000571084">
    <property type="component" value="Unassembled WGS sequence"/>
</dbReference>
<dbReference type="InterPro" id="IPR011614">
    <property type="entry name" value="Catalase_core"/>
</dbReference>
<protein>
    <recommendedName>
        <fullName evidence="2">Catalase-related peroxidase</fullName>
        <ecNumber evidence="2">1.11.1.-</ecNumber>
    </recommendedName>
</protein>
<dbReference type="GO" id="GO:0004096">
    <property type="term" value="F:catalase activity"/>
    <property type="evidence" value="ECO:0007669"/>
    <property type="project" value="InterPro"/>
</dbReference>
<dbReference type="GO" id="GO:0042542">
    <property type="term" value="P:response to hydrogen peroxide"/>
    <property type="evidence" value="ECO:0007669"/>
    <property type="project" value="TreeGrafter"/>
</dbReference>
<dbReference type="PRINTS" id="PR00067">
    <property type="entry name" value="CATALASE"/>
</dbReference>
<dbReference type="InterPro" id="IPR024168">
    <property type="entry name" value="Catalase_SrpA-type_pred"/>
</dbReference>
<dbReference type="Pfam" id="PF00199">
    <property type="entry name" value="Catalase"/>
    <property type="match status" value="1"/>
</dbReference>
<evidence type="ECO:0000256" key="4">
    <source>
        <dbReference type="PIRSR" id="PIRSR000296-2"/>
    </source>
</evidence>
<dbReference type="GO" id="GO:0005737">
    <property type="term" value="C:cytoplasm"/>
    <property type="evidence" value="ECO:0007669"/>
    <property type="project" value="TreeGrafter"/>
</dbReference>
<dbReference type="GO" id="GO:0042744">
    <property type="term" value="P:hydrogen peroxide catabolic process"/>
    <property type="evidence" value="ECO:0007669"/>
    <property type="project" value="TreeGrafter"/>
</dbReference>
<evidence type="ECO:0000313" key="8">
    <source>
        <dbReference type="Proteomes" id="UP000571084"/>
    </source>
</evidence>
<dbReference type="Gene3D" id="2.40.180.10">
    <property type="entry name" value="Catalase core domain"/>
    <property type="match status" value="1"/>
</dbReference>
<accession>A0A840RVX8</accession>
<feature type="binding site" description="axial binding residue" evidence="4">
    <location>
        <position position="333"/>
    </location>
    <ligand>
        <name>heme</name>
        <dbReference type="ChEBI" id="CHEBI:30413"/>
    </ligand>
    <ligandPart>
        <name>Fe</name>
        <dbReference type="ChEBI" id="CHEBI:18248"/>
    </ligandPart>
</feature>
<keyword evidence="5" id="KW-0732">Signal</keyword>
<dbReference type="InterPro" id="IPR020835">
    <property type="entry name" value="Catalase_sf"/>
</dbReference>
<evidence type="ECO:0000256" key="5">
    <source>
        <dbReference type="SAM" id="SignalP"/>
    </source>
</evidence>
<keyword evidence="2 4" id="KW-0349">Heme</keyword>
<feature type="domain" description="Catalase core" evidence="6">
    <location>
        <begin position="39"/>
        <end position="344"/>
    </location>
</feature>
<keyword evidence="2 4" id="KW-0408">Iron</keyword>
<dbReference type="EC" id="1.11.1.-" evidence="2"/>
<evidence type="ECO:0000256" key="1">
    <source>
        <dbReference type="ARBA" id="ARBA00002974"/>
    </source>
</evidence>
<name>A0A840RVX8_9BURK</name>
<dbReference type="AlphaFoldDB" id="A0A840RVX8"/>
<comment type="function">
    <text evidence="1">Decomposes hydrogen peroxide into water and oxygen; serves to protect cells from the toxic effects of hydrogen peroxide.</text>
</comment>
<evidence type="ECO:0000256" key="3">
    <source>
        <dbReference type="PIRSR" id="PIRSR000296-1"/>
    </source>
</evidence>
<feature type="signal peptide" evidence="5">
    <location>
        <begin position="1"/>
        <end position="32"/>
    </location>
</feature>
<dbReference type="PANTHER" id="PTHR11465">
    <property type="entry name" value="CATALASE"/>
    <property type="match status" value="1"/>
</dbReference>
<dbReference type="SUPFAM" id="SSF56634">
    <property type="entry name" value="Heme-dependent catalase-like"/>
    <property type="match status" value="1"/>
</dbReference>
<reference evidence="7 8" key="1">
    <citation type="submission" date="2020-08" db="EMBL/GenBank/DDBJ databases">
        <title>Genomic Encyclopedia of Type Strains, Phase IV (KMG-IV): sequencing the most valuable type-strain genomes for metagenomic binning, comparative biology and taxonomic classification.</title>
        <authorList>
            <person name="Goeker M."/>
        </authorList>
    </citation>
    <scope>NUCLEOTIDE SEQUENCE [LARGE SCALE GENOMIC DNA]</scope>
    <source>
        <strain evidence="7 8">DSM 23240</strain>
    </source>
</reference>
<dbReference type="PROSITE" id="PS51402">
    <property type="entry name" value="CATALASE_3"/>
    <property type="match status" value="1"/>
</dbReference>
<gene>
    <name evidence="7" type="ORF">HNR39_002431</name>
</gene>
<comment type="similarity">
    <text evidence="2">Belongs to the catalase family.</text>
</comment>
<dbReference type="Gene3D" id="1.20.1280.120">
    <property type="match status" value="1"/>
</dbReference>
<dbReference type="CDD" id="cd08153">
    <property type="entry name" value="srpA_like"/>
    <property type="match status" value="1"/>
</dbReference>
<organism evidence="7 8">
    <name type="scientific">Glaciimonas immobilis</name>
    <dbReference type="NCBI Taxonomy" id="728004"/>
    <lineage>
        <taxon>Bacteria</taxon>
        <taxon>Pseudomonadati</taxon>
        <taxon>Pseudomonadota</taxon>
        <taxon>Betaproteobacteria</taxon>
        <taxon>Burkholderiales</taxon>
        <taxon>Oxalobacteraceae</taxon>
        <taxon>Glaciimonas</taxon>
    </lineage>
</organism>
<proteinExistence type="inferred from homology"/>
<dbReference type="SMART" id="SM01060">
    <property type="entry name" value="Catalase"/>
    <property type="match status" value="1"/>
</dbReference>
<evidence type="ECO:0000313" key="7">
    <source>
        <dbReference type="EMBL" id="MBB5200589.1"/>
    </source>
</evidence>
<dbReference type="PIRSF" id="PIRSF000296">
    <property type="entry name" value="SrpA"/>
    <property type="match status" value="1"/>
</dbReference>
<dbReference type="GO" id="GO:0046872">
    <property type="term" value="F:metal ion binding"/>
    <property type="evidence" value="ECO:0007669"/>
    <property type="project" value="UniProtKB-KW"/>
</dbReference>
<comment type="caution">
    <text evidence="7">The sequence shown here is derived from an EMBL/GenBank/DDBJ whole genome shotgun (WGS) entry which is preliminary data.</text>
</comment>
<comment type="cofactor">
    <cofactor evidence="2">
        <name>heme</name>
        <dbReference type="ChEBI" id="CHEBI:30413"/>
    </cofactor>
</comment>